<dbReference type="OrthoDB" id="412748at2759"/>
<dbReference type="Pfam" id="PF20750">
    <property type="entry name" value="PAP_NTPase"/>
    <property type="match status" value="1"/>
</dbReference>
<evidence type="ECO:0000259" key="17">
    <source>
        <dbReference type="Pfam" id="PF20750"/>
    </source>
</evidence>
<feature type="domain" description="Poly(A) polymerase central" evidence="16">
    <location>
        <begin position="215"/>
        <end position="365"/>
    </location>
</feature>
<dbReference type="GO" id="GO:0046872">
    <property type="term" value="F:metal ion binding"/>
    <property type="evidence" value="ECO:0007669"/>
    <property type="project" value="UniProtKB-KW"/>
</dbReference>
<feature type="domain" description="Poly(A) polymerase nucleotidyltransferase" evidence="17">
    <location>
        <begin position="12"/>
        <end position="210"/>
    </location>
</feature>
<evidence type="ECO:0000256" key="6">
    <source>
        <dbReference type="ARBA" id="ARBA00022723"/>
    </source>
</evidence>
<evidence type="ECO:0000256" key="11">
    <source>
        <dbReference type="PIRNR" id="PIRNR018425"/>
    </source>
</evidence>
<dbReference type="PANTHER" id="PTHR10682:SF10">
    <property type="entry name" value="POLYNUCLEOTIDE ADENYLYLTRANSFERASE"/>
    <property type="match status" value="1"/>
</dbReference>
<evidence type="ECO:0000259" key="16">
    <source>
        <dbReference type="Pfam" id="PF04928"/>
    </source>
</evidence>
<dbReference type="PIRSF" id="PIRSF018425">
    <property type="entry name" value="PolyA_polymerase"/>
    <property type="match status" value="1"/>
</dbReference>
<dbReference type="Pfam" id="PF04928">
    <property type="entry name" value="PAP_central"/>
    <property type="match status" value="1"/>
</dbReference>
<sequence length="608" mass="67855">MADSEPRNPKHGITGPMSMALPEPLDNEKTAELVEELKRENNYEPQDQTQKRIEVLKLLNNATQEFVREVSRKQGLPPSQINQFGGKVYPYGSYRLGVYGPGSDIDTLAVAPRHVKREDFFDFFPAILKQKKRAPSTISSLVPVPDSFVPIIKLVVNDIEIDLIFASIATLQTIPPKLSLNDNSLLIGLDQASIRAVTGPRVTDEILSLVPVEKTFRTALRAIKLWAQRRAIYANIVGYPGGVAWAMLVARVCQFYPHAVGATIVGKFFYIMKEWPWPLPVMLKDIEQPKNLGPNHGFKVWNPVLYKGDEKNIMPIITPAFPSMCATYNISKSGKTVILRELERADKIASKIFAGKARWSELFQKHTFFTADHKYYLSVTASALNGDAAKAWAGLVESKVRIFVMQLEGTKGIELARPFTKGFKRVHKCQDVDQIREVQRGSMKYKVEETKTVETTDPELVTANGDGAAVPLSDNTSQEMDKDAHTVHTYTFYIGIDTVAKGSLNLVQAFQAFKQVCEGWTNYNAEVHFLNLASSKSWELPEDLFDTKAGEVRPTKPVKKVIKNPKAEAKPVRRSINEVEDVEMDGDAVKRPRLMTATPTPTPTAAPA</sequence>
<evidence type="ECO:0000259" key="15">
    <source>
        <dbReference type="Pfam" id="PF04926"/>
    </source>
</evidence>
<accession>A0A0D2I6A4</accession>
<dbReference type="RefSeq" id="XP_016626884.1">
    <property type="nucleotide sequence ID" value="XM_016782101.1"/>
</dbReference>
<name>A0A0D2I6A4_9EURO</name>
<dbReference type="PANTHER" id="PTHR10682">
    <property type="entry name" value="POLY A POLYMERASE"/>
    <property type="match status" value="1"/>
</dbReference>
<feature type="region of interest" description="Disordered" evidence="14">
    <location>
        <begin position="1"/>
        <end position="27"/>
    </location>
</feature>
<comment type="subcellular location">
    <subcellularLocation>
        <location evidence="2 11">Nucleus</location>
    </subcellularLocation>
</comment>
<dbReference type="GO" id="GO:0005634">
    <property type="term" value="C:nucleus"/>
    <property type="evidence" value="ECO:0007669"/>
    <property type="project" value="UniProtKB-SubCell"/>
</dbReference>
<feature type="binding site" evidence="12">
    <location>
        <begin position="242"/>
        <end position="243"/>
    </location>
    <ligand>
        <name>ATP</name>
        <dbReference type="ChEBI" id="CHEBI:30616"/>
    </ligand>
</feature>
<dbReference type="AlphaFoldDB" id="A0A0D2I6A4"/>
<dbReference type="CDD" id="cd05402">
    <property type="entry name" value="NT_PAP_TUTase"/>
    <property type="match status" value="1"/>
</dbReference>
<dbReference type="SUPFAM" id="SSF55003">
    <property type="entry name" value="PAP/Archaeal CCA-adding enzyme, C-terminal domain"/>
    <property type="match status" value="1"/>
</dbReference>
<feature type="region of interest" description="Disordered" evidence="14">
    <location>
        <begin position="564"/>
        <end position="608"/>
    </location>
</feature>
<dbReference type="Pfam" id="PF04926">
    <property type="entry name" value="PAP_RNA-bind"/>
    <property type="match status" value="1"/>
</dbReference>
<comment type="function">
    <text evidence="11">Polymerase that creates the 3'-poly(A) tail of mRNA's.</text>
</comment>
<evidence type="ECO:0000313" key="18">
    <source>
        <dbReference type="EMBL" id="KIX92761.1"/>
    </source>
</evidence>
<keyword evidence="6 13" id="KW-0479">Metal-binding</keyword>
<keyword evidence="19" id="KW-1185">Reference proteome</keyword>
<organism evidence="18 19">
    <name type="scientific">Fonsecaea multimorphosa CBS 102226</name>
    <dbReference type="NCBI Taxonomy" id="1442371"/>
    <lineage>
        <taxon>Eukaryota</taxon>
        <taxon>Fungi</taxon>
        <taxon>Dikarya</taxon>
        <taxon>Ascomycota</taxon>
        <taxon>Pezizomycotina</taxon>
        <taxon>Eurotiomycetes</taxon>
        <taxon>Chaetothyriomycetidae</taxon>
        <taxon>Chaetothyriales</taxon>
        <taxon>Herpotrichiellaceae</taxon>
        <taxon>Fonsecaea</taxon>
    </lineage>
</organism>
<keyword evidence="4 11" id="KW-0507">mRNA processing</keyword>
<feature type="domain" description="Poly(A) polymerase RNA-binding" evidence="15">
    <location>
        <begin position="367"/>
        <end position="555"/>
    </location>
</feature>
<comment type="cofactor">
    <cofactor evidence="1">
        <name>Mn(2+)</name>
        <dbReference type="ChEBI" id="CHEBI:29035"/>
    </cofactor>
</comment>
<evidence type="ECO:0000256" key="10">
    <source>
        <dbReference type="ARBA" id="ARBA00023242"/>
    </source>
</evidence>
<feature type="binding site" evidence="13">
    <location>
        <position position="104"/>
    </location>
    <ligand>
        <name>Mg(2+)</name>
        <dbReference type="ChEBI" id="CHEBI:18420"/>
        <label>1</label>
        <note>catalytic</note>
    </ligand>
</feature>
<dbReference type="GO" id="GO:0003723">
    <property type="term" value="F:RNA binding"/>
    <property type="evidence" value="ECO:0007669"/>
    <property type="project" value="UniProtKB-UniRule"/>
</dbReference>
<dbReference type="InterPro" id="IPR011068">
    <property type="entry name" value="NuclTrfase_I-like_C"/>
</dbReference>
<dbReference type="STRING" id="1442371.A0A0D2I6A4"/>
<dbReference type="Gene3D" id="3.30.460.10">
    <property type="entry name" value="Beta Polymerase, domain 2"/>
    <property type="match status" value="1"/>
</dbReference>
<dbReference type="GeneID" id="27717359"/>
<dbReference type="GO" id="GO:0031123">
    <property type="term" value="P:RNA 3'-end processing"/>
    <property type="evidence" value="ECO:0007669"/>
    <property type="project" value="InterPro"/>
</dbReference>
<evidence type="ECO:0000256" key="2">
    <source>
        <dbReference type="ARBA" id="ARBA00004123"/>
    </source>
</evidence>
<dbReference type="Gene3D" id="3.30.70.590">
    <property type="entry name" value="Poly(A) polymerase predicted RNA binding domain"/>
    <property type="match status" value="1"/>
</dbReference>
<dbReference type="Proteomes" id="UP000053411">
    <property type="component" value="Unassembled WGS sequence"/>
</dbReference>
<keyword evidence="5 11" id="KW-0808">Transferase</keyword>
<comment type="catalytic activity">
    <reaction evidence="11">
        <text>RNA(n) + ATP = RNA(n)-3'-adenine ribonucleotide + diphosphate</text>
        <dbReference type="Rhea" id="RHEA:11332"/>
        <dbReference type="Rhea" id="RHEA-COMP:14527"/>
        <dbReference type="Rhea" id="RHEA-COMP:17347"/>
        <dbReference type="ChEBI" id="CHEBI:30616"/>
        <dbReference type="ChEBI" id="CHEBI:33019"/>
        <dbReference type="ChEBI" id="CHEBI:140395"/>
        <dbReference type="ChEBI" id="CHEBI:173115"/>
        <dbReference type="EC" id="2.7.7.19"/>
    </reaction>
</comment>
<gene>
    <name evidence="18" type="ORF">Z520_11613</name>
</gene>
<feature type="binding site" evidence="12">
    <location>
        <position position="224"/>
    </location>
    <ligand>
        <name>ATP</name>
        <dbReference type="ChEBI" id="CHEBI:30616"/>
    </ligand>
</feature>
<evidence type="ECO:0000256" key="3">
    <source>
        <dbReference type="ARBA" id="ARBA00010912"/>
    </source>
</evidence>
<evidence type="ECO:0000256" key="9">
    <source>
        <dbReference type="ARBA" id="ARBA00022842"/>
    </source>
</evidence>
<proteinExistence type="inferred from homology"/>
<dbReference type="SUPFAM" id="SSF81301">
    <property type="entry name" value="Nucleotidyltransferase"/>
    <property type="match status" value="1"/>
</dbReference>
<dbReference type="GO" id="GO:1990817">
    <property type="term" value="F:poly(A) RNA polymerase activity"/>
    <property type="evidence" value="ECO:0007669"/>
    <property type="project" value="UniProtKB-UniRule"/>
</dbReference>
<dbReference type="Gene3D" id="1.10.1410.10">
    <property type="match status" value="1"/>
</dbReference>
<feature type="binding site" evidence="13">
    <location>
        <position position="104"/>
    </location>
    <ligand>
        <name>Mg(2+)</name>
        <dbReference type="ChEBI" id="CHEBI:18420"/>
        <label>2</label>
        <note>catalytic</note>
    </ligand>
</feature>
<reference evidence="18 19" key="1">
    <citation type="submission" date="2015-01" db="EMBL/GenBank/DDBJ databases">
        <title>The Genome Sequence of Fonsecaea multimorphosa CBS 102226.</title>
        <authorList>
            <consortium name="The Broad Institute Genomics Platform"/>
            <person name="Cuomo C."/>
            <person name="de Hoog S."/>
            <person name="Gorbushina A."/>
            <person name="Stielow B."/>
            <person name="Teixiera M."/>
            <person name="Abouelleil A."/>
            <person name="Chapman S.B."/>
            <person name="Priest M."/>
            <person name="Young S.K."/>
            <person name="Wortman J."/>
            <person name="Nusbaum C."/>
            <person name="Birren B."/>
        </authorList>
    </citation>
    <scope>NUCLEOTIDE SEQUENCE [LARGE SCALE GENOMIC DNA]</scope>
    <source>
        <strain evidence="18 19">CBS 102226</strain>
    </source>
</reference>
<dbReference type="InterPro" id="IPR014492">
    <property type="entry name" value="PolyA_polymerase"/>
</dbReference>
<comment type="similarity">
    <text evidence="3 11">Belongs to the poly(A) polymerase family.</text>
</comment>
<protein>
    <recommendedName>
        <fullName evidence="11">Poly(A) polymerase</fullName>
        <ecNumber evidence="11">2.7.7.19</ecNumber>
    </recommendedName>
</protein>
<keyword evidence="7 11" id="KW-0547">Nucleotide-binding</keyword>
<feature type="compositionally biased region" description="Basic and acidic residues" evidence="14">
    <location>
        <begin position="565"/>
        <end position="577"/>
    </location>
</feature>
<dbReference type="EC" id="2.7.7.19" evidence="11"/>
<evidence type="ECO:0000256" key="7">
    <source>
        <dbReference type="ARBA" id="ARBA00022741"/>
    </source>
</evidence>
<evidence type="ECO:0000256" key="14">
    <source>
        <dbReference type="SAM" id="MobiDB-lite"/>
    </source>
</evidence>
<keyword evidence="10 11" id="KW-0539">Nucleus</keyword>
<comment type="cofactor">
    <cofactor evidence="13">
        <name>Mg(2+)</name>
        <dbReference type="ChEBI" id="CHEBI:18420"/>
    </cofactor>
    <text evidence="13">Binds 2 magnesium ions. Also active with manganese.</text>
</comment>
<evidence type="ECO:0000313" key="19">
    <source>
        <dbReference type="Proteomes" id="UP000053411"/>
    </source>
</evidence>
<dbReference type="EMBL" id="KN848101">
    <property type="protein sequence ID" value="KIX92761.1"/>
    <property type="molecule type" value="Genomic_DNA"/>
</dbReference>
<keyword evidence="8 11" id="KW-0067">ATP-binding</keyword>
<dbReference type="InterPro" id="IPR043519">
    <property type="entry name" value="NT_sf"/>
</dbReference>
<feature type="binding site" evidence="12">
    <location>
        <position position="233"/>
    </location>
    <ligand>
        <name>ATP</name>
        <dbReference type="ChEBI" id="CHEBI:30616"/>
    </ligand>
</feature>
<evidence type="ECO:0000256" key="5">
    <source>
        <dbReference type="ARBA" id="ARBA00022679"/>
    </source>
</evidence>
<evidence type="ECO:0000256" key="1">
    <source>
        <dbReference type="ARBA" id="ARBA00001936"/>
    </source>
</evidence>
<dbReference type="GO" id="GO:0006397">
    <property type="term" value="P:mRNA processing"/>
    <property type="evidence" value="ECO:0007669"/>
    <property type="project" value="UniProtKB-KW"/>
</dbReference>
<dbReference type="GO" id="GO:0005524">
    <property type="term" value="F:ATP binding"/>
    <property type="evidence" value="ECO:0007669"/>
    <property type="project" value="UniProtKB-UniRule"/>
</dbReference>
<evidence type="ECO:0000256" key="13">
    <source>
        <dbReference type="PIRSR" id="PIRSR018425-2"/>
    </source>
</evidence>
<evidence type="ECO:0000256" key="4">
    <source>
        <dbReference type="ARBA" id="ARBA00022664"/>
    </source>
</evidence>
<feature type="binding site" evidence="13">
    <location>
        <position position="162"/>
    </location>
    <ligand>
        <name>Mg(2+)</name>
        <dbReference type="ChEBI" id="CHEBI:18420"/>
        <label>2</label>
        <note>catalytic</note>
    </ligand>
</feature>
<evidence type="ECO:0000256" key="12">
    <source>
        <dbReference type="PIRSR" id="PIRSR018425-1"/>
    </source>
</evidence>
<feature type="binding site" evidence="12">
    <location>
        <position position="162"/>
    </location>
    <ligand>
        <name>ATP</name>
        <dbReference type="ChEBI" id="CHEBI:30616"/>
    </ligand>
</feature>
<dbReference type="VEuPathDB" id="FungiDB:Z520_11613"/>
<evidence type="ECO:0000256" key="8">
    <source>
        <dbReference type="ARBA" id="ARBA00022840"/>
    </source>
</evidence>
<dbReference type="InterPro" id="IPR007010">
    <property type="entry name" value="PolA_pol_RNA-bd_dom"/>
</dbReference>
<feature type="binding site" evidence="13">
    <location>
        <position position="106"/>
    </location>
    <ligand>
        <name>Mg(2+)</name>
        <dbReference type="ChEBI" id="CHEBI:18420"/>
        <label>1</label>
        <note>catalytic</note>
    </ligand>
</feature>
<dbReference type="InterPro" id="IPR007012">
    <property type="entry name" value="PolA_pol_cen_dom"/>
</dbReference>
<dbReference type="FunFam" id="3.30.460.10:FF:000002">
    <property type="entry name" value="Poly(A) polymerase alpha, putative"/>
    <property type="match status" value="1"/>
</dbReference>
<feature type="binding site" evidence="13">
    <location>
        <position position="106"/>
    </location>
    <ligand>
        <name>Mg(2+)</name>
        <dbReference type="ChEBI" id="CHEBI:18420"/>
        <label>2</label>
        <note>catalytic</note>
    </ligand>
</feature>
<dbReference type="SUPFAM" id="SSF81631">
    <property type="entry name" value="PAP/OAS1 substrate-binding domain"/>
    <property type="match status" value="1"/>
</dbReference>
<dbReference type="InterPro" id="IPR048840">
    <property type="entry name" value="PolA_pol_NTPase"/>
</dbReference>
<dbReference type="FunFam" id="1.10.1410.10:FF:000001">
    <property type="entry name" value="Putative poly(A) polymerase gamma"/>
    <property type="match status" value="1"/>
</dbReference>
<keyword evidence="9 13" id="KW-0460">Magnesium</keyword>
<feature type="binding site" evidence="12">
    <location>
        <begin position="104"/>
        <end position="106"/>
    </location>
    <ligand>
        <name>ATP</name>
        <dbReference type="ChEBI" id="CHEBI:30616"/>
    </ligand>
</feature>